<protein>
    <recommendedName>
        <fullName evidence="1">Methyltransferase domain-containing protein</fullName>
    </recommendedName>
</protein>
<dbReference type="InterPro" id="IPR025714">
    <property type="entry name" value="Methyltranfer_dom"/>
</dbReference>
<dbReference type="SUPFAM" id="SSF53335">
    <property type="entry name" value="S-adenosyl-L-methionine-dependent methyltransferases"/>
    <property type="match status" value="1"/>
</dbReference>
<gene>
    <name evidence="2" type="ORF">ACAT0790_LOCUS22047</name>
</gene>
<dbReference type="AlphaFoldDB" id="A0A7S1MGI9"/>
<evidence type="ECO:0000313" key="2">
    <source>
        <dbReference type="EMBL" id="CAD9130827.1"/>
    </source>
</evidence>
<feature type="domain" description="Methyltransferase" evidence="1">
    <location>
        <begin position="45"/>
        <end position="198"/>
    </location>
</feature>
<accession>A0A7S1MGI9</accession>
<dbReference type="InterPro" id="IPR029063">
    <property type="entry name" value="SAM-dependent_MTases_sf"/>
</dbReference>
<dbReference type="EMBL" id="HBGE01036446">
    <property type="protein sequence ID" value="CAD9130827.1"/>
    <property type="molecule type" value="Transcribed_RNA"/>
</dbReference>
<name>A0A7S1MGI9_ALECA</name>
<organism evidence="2">
    <name type="scientific">Alexandrium catenella</name>
    <name type="common">Red tide dinoflagellate</name>
    <name type="synonym">Gonyaulax catenella</name>
    <dbReference type="NCBI Taxonomy" id="2925"/>
    <lineage>
        <taxon>Eukaryota</taxon>
        <taxon>Sar</taxon>
        <taxon>Alveolata</taxon>
        <taxon>Dinophyceae</taxon>
        <taxon>Gonyaulacales</taxon>
        <taxon>Pyrocystaceae</taxon>
        <taxon>Alexandrium</taxon>
    </lineage>
</organism>
<dbReference type="Pfam" id="PF13847">
    <property type="entry name" value="Methyltransf_31"/>
    <property type="match status" value="1"/>
</dbReference>
<reference evidence="2" key="1">
    <citation type="submission" date="2021-01" db="EMBL/GenBank/DDBJ databases">
        <authorList>
            <person name="Corre E."/>
            <person name="Pelletier E."/>
            <person name="Niang G."/>
            <person name="Scheremetjew M."/>
            <person name="Finn R."/>
            <person name="Kale V."/>
            <person name="Holt S."/>
            <person name="Cochrane G."/>
            <person name="Meng A."/>
            <person name="Brown T."/>
            <person name="Cohen L."/>
        </authorList>
    </citation>
    <scope>NUCLEOTIDE SEQUENCE</scope>
    <source>
        <strain evidence="2">OF101</strain>
    </source>
</reference>
<sequence length="232" mass="25737">MAYAYAVVAVWAVVTLLYTFRADFYDLLIVHMTAKWYKAVFERLKSESRLLDVGVGTATALARNAQAVKEKKLVIVGIDYESKYIAKAAAVAKSAGLERQLKVHCKSIYDEELPKLFSGSAAFDAAYFSGSLTLMPDPPAALQAAASMLKKDGLIYITQTFQNRPSPLMERLKPALKYLTTVDFGRVTYKEDVHNIVESACMEVLEDKPIPGSIDTKSQTARLLIVRSKKDK</sequence>
<dbReference type="CDD" id="cd02440">
    <property type="entry name" value="AdoMet_MTases"/>
    <property type="match status" value="1"/>
</dbReference>
<proteinExistence type="predicted"/>
<evidence type="ECO:0000259" key="1">
    <source>
        <dbReference type="Pfam" id="PF13847"/>
    </source>
</evidence>
<dbReference type="Gene3D" id="3.40.50.150">
    <property type="entry name" value="Vaccinia Virus protein VP39"/>
    <property type="match status" value="1"/>
</dbReference>